<dbReference type="Proteomes" id="UP000049455">
    <property type="component" value="Unassembled WGS sequence"/>
</dbReference>
<dbReference type="STRING" id="313367.JSE7799_01867"/>
<evidence type="ECO:0000313" key="7">
    <source>
        <dbReference type="EMBL" id="CUH39146.1"/>
    </source>
</evidence>
<accession>A0A0M7BCZ9</accession>
<evidence type="ECO:0000256" key="5">
    <source>
        <dbReference type="ARBA" id="ARBA00023136"/>
    </source>
</evidence>
<dbReference type="PANTHER" id="PTHR23427">
    <property type="entry name" value="SURFEIT LOCUS PROTEIN"/>
    <property type="match status" value="1"/>
</dbReference>
<gene>
    <name evidence="7" type="ORF">JSE7799_01867</name>
</gene>
<dbReference type="GO" id="GO:0005886">
    <property type="term" value="C:plasma membrane"/>
    <property type="evidence" value="ECO:0007669"/>
    <property type="project" value="UniProtKB-SubCell"/>
</dbReference>
<evidence type="ECO:0000256" key="3">
    <source>
        <dbReference type="ARBA" id="ARBA00022692"/>
    </source>
</evidence>
<dbReference type="RefSeq" id="WP_055663378.1">
    <property type="nucleotide sequence ID" value="NZ_CYPR01000113.1"/>
</dbReference>
<protein>
    <recommendedName>
        <fullName evidence="6">SURF1-like protein</fullName>
    </recommendedName>
</protein>
<evidence type="ECO:0000256" key="1">
    <source>
        <dbReference type="ARBA" id="ARBA00004370"/>
    </source>
</evidence>
<comment type="subcellular location">
    <subcellularLocation>
        <location evidence="6">Cell membrane</location>
        <topology evidence="6">Multi-pass membrane protein</topology>
    </subcellularLocation>
    <subcellularLocation>
        <location evidence="1">Membrane</location>
    </subcellularLocation>
</comment>
<evidence type="ECO:0000256" key="6">
    <source>
        <dbReference type="RuleBase" id="RU363076"/>
    </source>
</evidence>
<dbReference type="CDD" id="cd06662">
    <property type="entry name" value="SURF1"/>
    <property type="match status" value="1"/>
</dbReference>
<dbReference type="EMBL" id="CYPR01000113">
    <property type="protein sequence ID" value="CUH39146.1"/>
    <property type="molecule type" value="Genomic_DNA"/>
</dbReference>
<keyword evidence="5 6" id="KW-0472">Membrane</keyword>
<dbReference type="InterPro" id="IPR045214">
    <property type="entry name" value="Surf1/Surf4"/>
</dbReference>
<evidence type="ECO:0000313" key="8">
    <source>
        <dbReference type="Proteomes" id="UP000049455"/>
    </source>
</evidence>
<proteinExistence type="inferred from homology"/>
<keyword evidence="3 6" id="KW-0812">Transmembrane</keyword>
<keyword evidence="4 6" id="KW-1133">Transmembrane helix</keyword>
<evidence type="ECO:0000256" key="4">
    <source>
        <dbReference type="ARBA" id="ARBA00022989"/>
    </source>
</evidence>
<keyword evidence="8" id="KW-1185">Reference proteome</keyword>
<dbReference type="OrthoDB" id="6079986at2"/>
<dbReference type="PROSITE" id="PS50895">
    <property type="entry name" value="SURF1"/>
    <property type="match status" value="1"/>
</dbReference>
<dbReference type="AlphaFoldDB" id="A0A0M7BCZ9"/>
<sequence length="222" mass="23811">MRLILPLVFGIGGFAVLMALGIWQLQRLEWKEAVIAEIEARIDDAPTPLPASPDPARDNFRPVRLDAEIAGAPLRVLGAWRGGGSGFRIVVPAETAEGRRLLVDLGIVPLEAENPLAAAPEGPLAITGNLSWPDDVTPGTPQPEGDLWYARDVPSMAAALDTEPLLVVARDVAPAIAPRPVPVGTEGIANSHLGYAIQWFALALVWAGMTAYLGWRIRRRTI</sequence>
<name>A0A0M7BCZ9_9RHOB</name>
<evidence type="ECO:0000256" key="2">
    <source>
        <dbReference type="ARBA" id="ARBA00007165"/>
    </source>
</evidence>
<comment type="similarity">
    <text evidence="2 6">Belongs to the SURF1 family.</text>
</comment>
<reference evidence="7 8" key="1">
    <citation type="submission" date="2015-09" db="EMBL/GenBank/DDBJ databases">
        <authorList>
            <person name="Jackson K.R."/>
            <person name="Lunt B.L."/>
            <person name="Fisher J.N.B."/>
            <person name="Gardner A.V."/>
            <person name="Bailey M.E."/>
            <person name="Deus L.M."/>
            <person name="Earl A.S."/>
            <person name="Gibby P.D."/>
            <person name="Hartmann K.A."/>
            <person name="Liu J.E."/>
            <person name="Manci A.M."/>
            <person name="Nielsen D.A."/>
            <person name="Solomon M.B."/>
            <person name="Breakwell D.P."/>
            <person name="Burnett S.H."/>
            <person name="Grose J.H."/>
        </authorList>
    </citation>
    <scope>NUCLEOTIDE SEQUENCE [LARGE SCALE GENOMIC DNA]</scope>
    <source>
        <strain evidence="7 8">CECT 7799</strain>
    </source>
</reference>
<dbReference type="PANTHER" id="PTHR23427:SF2">
    <property type="entry name" value="SURFEIT LOCUS PROTEIN 1"/>
    <property type="match status" value="1"/>
</dbReference>
<organism evidence="7 8">
    <name type="scientific">Jannaschia seosinensis</name>
    <dbReference type="NCBI Taxonomy" id="313367"/>
    <lineage>
        <taxon>Bacteria</taxon>
        <taxon>Pseudomonadati</taxon>
        <taxon>Pseudomonadota</taxon>
        <taxon>Alphaproteobacteria</taxon>
        <taxon>Rhodobacterales</taxon>
        <taxon>Roseobacteraceae</taxon>
        <taxon>Jannaschia</taxon>
    </lineage>
</organism>
<dbReference type="Pfam" id="PF02104">
    <property type="entry name" value="SURF1"/>
    <property type="match status" value="1"/>
</dbReference>
<keyword evidence="6" id="KW-1003">Cell membrane</keyword>
<comment type="caution">
    <text evidence="6">Lacks conserved residue(s) required for the propagation of feature annotation.</text>
</comment>
<dbReference type="InterPro" id="IPR002994">
    <property type="entry name" value="Surf1/Shy1"/>
</dbReference>
<feature type="transmembrane region" description="Helical" evidence="6">
    <location>
        <begin position="196"/>
        <end position="215"/>
    </location>
</feature>